<comment type="subcellular location">
    <subcellularLocation>
        <location evidence="11">Cytoplasm</location>
    </subcellularLocation>
</comment>
<accession>A0A7V4XR40</accession>
<comment type="function">
    <text evidence="11">Catalyzes the specific phosphorylation of the 3-hydroxyl group of shikimic acid using ATP as a cosubstrate.</text>
</comment>
<proteinExistence type="inferred from homology"/>
<feature type="binding site" evidence="11">
    <location>
        <position position="60"/>
    </location>
    <ligand>
        <name>substrate</name>
    </ligand>
</feature>
<dbReference type="GO" id="GO:0009423">
    <property type="term" value="P:chorismate biosynthetic process"/>
    <property type="evidence" value="ECO:0007669"/>
    <property type="project" value="UniProtKB-UniRule"/>
</dbReference>
<feature type="binding site" evidence="11">
    <location>
        <begin position="38"/>
        <end position="43"/>
    </location>
    <ligand>
        <name>ATP</name>
        <dbReference type="ChEBI" id="CHEBI:30616"/>
    </ligand>
</feature>
<evidence type="ECO:0000256" key="2">
    <source>
        <dbReference type="ARBA" id="ARBA00006997"/>
    </source>
</evidence>
<dbReference type="PROSITE" id="PS01128">
    <property type="entry name" value="SHIKIMATE_KINASE"/>
    <property type="match status" value="1"/>
</dbReference>
<dbReference type="GO" id="GO:0009073">
    <property type="term" value="P:aromatic amino acid family biosynthetic process"/>
    <property type="evidence" value="ECO:0007669"/>
    <property type="project" value="UniProtKB-KW"/>
</dbReference>
<comment type="similarity">
    <text evidence="2 11">Belongs to the shikimate kinase family.</text>
</comment>
<evidence type="ECO:0000256" key="6">
    <source>
        <dbReference type="ARBA" id="ARBA00022741"/>
    </source>
</evidence>
<gene>
    <name evidence="11" type="primary">aroK</name>
    <name evidence="12" type="ORF">ENW50_02875</name>
</gene>
<evidence type="ECO:0000256" key="1">
    <source>
        <dbReference type="ARBA" id="ARBA00004842"/>
    </source>
</evidence>
<evidence type="ECO:0000256" key="11">
    <source>
        <dbReference type="HAMAP-Rule" id="MF_00109"/>
    </source>
</evidence>
<feature type="binding site" evidence="11">
    <location>
        <position position="84"/>
    </location>
    <ligand>
        <name>substrate</name>
    </ligand>
</feature>
<evidence type="ECO:0000256" key="3">
    <source>
        <dbReference type="ARBA" id="ARBA00012154"/>
    </source>
</evidence>
<keyword evidence="7 11" id="KW-0418">Kinase</keyword>
<dbReference type="CDD" id="cd00464">
    <property type="entry name" value="SK"/>
    <property type="match status" value="1"/>
</dbReference>
<keyword evidence="6 11" id="KW-0547">Nucleotide-binding</keyword>
<evidence type="ECO:0000256" key="10">
    <source>
        <dbReference type="ARBA" id="ARBA00048567"/>
    </source>
</evidence>
<comment type="caution">
    <text evidence="12">The sequence shown here is derived from an EMBL/GenBank/DDBJ whole genome shotgun (WGS) entry which is preliminary data.</text>
</comment>
<comment type="cofactor">
    <cofactor evidence="11">
        <name>Mg(2+)</name>
        <dbReference type="ChEBI" id="CHEBI:18420"/>
    </cofactor>
    <text evidence="11">Binds 1 Mg(2+) ion per subunit.</text>
</comment>
<dbReference type="PANTHER" id="PTHR21087:SF16">
    <property type="entry name" value="SHIKIMATE KINASE 1, CHLOROPLASTIC"/>
    <property type="match status" value="1"/>
</dbReference>
<keyword evidence="4 11" id="KW-0028">Amino-acid biosynthesis</keyword>
<evidence type="ECO:0000256" key="8">
    <source>
        <dbReference type="ARBA" id="ARBA00022840"/>
    </source>
</evidence>
<dbReference type="InterPro" id="IPR000623">
    <property type="entry name" value="Shikimate_kinase/TSH1"/>
</dbReference>
<evidence type="ECO:0000256" key="9">
    <source>
        <dbReference type="ARBA" id="ARBA00023141"/>
    </source>
</evidence>
<feature type="binding site" evidence="11">
    <location>
        <position position="42"/>
    </location>
    <ligand>
        <name>Mg(2+)</name>
        <dbReference type="ChEBI" id="CHEBI:18420"/>
    </ligand>
</feature>
<evidence type="ECO:0000256" key="7">
    <source>
        <dbReference type="ARBA" id="ARBA00022777"/>
    </source>
</evidence>
<dbReference type="PRINTS" id="PR01100">
    <property type="entry name" value="SHIKIMTKNASE"/>
</dbReference>
<comment type="pathway">
    <text evidence="1 11">Metabolic intermediate biosynthesis; chorismate biosynthesis; chorismate from D-erythrose 4-phosphate and phosphoenolpyruvate: step 5/7.</text>
</comment>
<keyword evidence="9 11" id="KW-0057">Aromatic amino acid biosynthesis</keyword>
<keyword evidence="11" id="KW-0460">Magnesium</keyword>
<keyword evidence="11" id="KW-0963">Cytoplasm</keyword>
<comment type="caution">
    <text evidence="11">Lacks conserved residue(s) required for the propagation of feature annotation.</text>
</comment>
<dbReference type="GO" id="GO:0000287">
    <property type="term" value="F:magnesium ion binding"/>
    <property type="evidence" value="ECO:0007669"/>
    <property type="project" value="UniProtKB-UniRule"/>
</dbReference>
<feature type="binding site" evidence="11">
    <location>
        <position position="165"/>
    </location>
    <ligand>
        <name>substrate</name>
    </ligand>
</feature>
<dbReference type="EMBL" id="DTKL01000017">
    <property type="protein sequence ID" value="HGY93623.1"/>
    <property type="molecule type" value="Genomic_DNA"/>
</dbReference>
<dbReference type="InterPro" id="IPR023000">
    <property type="entry name" value="Shikimate_kinase_CS"/>
</dbReference>
<dbReference type="UniPathway" id="UPA00053">
    <property type="reaction ID" value="UER00088"/>
</dbReference>
<dbReference type="InterPro" id="IPR031322">
    <property type="entry name" value="Shikimate/glucono_kinase"/>
</dbReference>
<dbReference type="InterPro" id="IPR027417">
    <property type="entry name" value="P-loop_NTPase"/>
</dbReference>
<feature type="binding site" evidence="11">
    <location>
        <position position="106"/>
    </location>
    <ligand>
        <name>substrate</name>
    </ligand>
</feature>
<protein>
    <recommendedName>
        <fullName evidence="3 11">Shikimate kinase</fullName>
        <shortName evidence="11">SK</shortName>
        <ecNumber evidence="3 11">2.7.1.71</ecNumber>
    </recommendedName>
</protein>
<dbReference type="GO" id="GO:0004765">
    <property type="term" value="F:shikimate kinase activity"/>
    <property type="evidence" value="ECO:0007669"/>
    <property type="project" value="UniProtKB-UniRule"/>
</dbReference>
<dbReference type="EC" id="2.7.1.71" evidence="3 11"/>
<comment type="subunit">
    <text evidence="11">Monomer.</text>
</comment>
<evidence type="ECO:0000256" key="4">
    <source>
        <dbReference type="ARBA" id="ARBA00022605"/>
    </source>
</evidence>
<dbReference type="Pfam" id="PF01202">
    <property type="entry name" value="SKI"/>
    <property type="match status" value="1"/>
</dbReference>
<evidence type="ECO:0000256" key="5">
    <source>
        <dbReference type="ARBA" id="ARBA00022679"/>
    </source>
</evidence>
<reference evidence="12" key="1">
    <citation type="journal article" date="2020" name="mSystems">
        <title>Genome- and Community-Level Interaction Insights into Carbon Utilization and Element Cycling Functions of Hydrothermarchaeota in Hydrothermal Sediment.</title>
        <authorList>
            <person name="Zhou Z."/>
            <person name="Liu Y."/>
            <person name="Xu W."/>
            <person name="Pan J."/>
            <person name="Luo Z.H."/>
            <person name="Li M."/>
        </authorList>
    </citation>
    <scope>NUCLEOTIDE SEQUENCE [LARGE SCALE GENOMIC DNA]</scope>
    <source>
        <strain evidence="12">SpSt-855</strain>
    </source>
</reference>
<dbReference type="AlphaFoldDB" id="A0A7V4XR40"/>
<dbReference type="Gene3D" id="3.40.50.300">
    <property type="entry name" value="P-loop containing nucleotide triphosphate hydrolases"/>
    <property type="match status" value="1"/>
</dbReference>
<dbReference type="GO" id="GO:0005829">
    <property type="term" value="C:cytosol"/>
    <property type="evidence" value="ECO:0007669"/>
    <property type="project" value="TreeGrafter"/>
</dbReference>
<dbReference type="GO" id="GO:0008652">
    <property type="term" value="P:amino acid biosynthetic process"/>
    <property type="evidence" value="ECO:0007669"/>
    <property type="project" value="UniProtKB-KW"/>
</dbReference>
<comment type="catalytic activity">
    <reaction evidence="10 11">
        <text>shikimate + ATP = 3-phosphoshikimate + ADP + H(+)</text>
        <dbReference type="Rhea" id="RHEA:13121"/>
        <dbReference type="ChEBI" id="CHEBI:15378"/>
        <dbReference type="ChEBI" id="CHEBI:30616"/>
        <dbReference type="ChEBI" id="CHEBI:36208"/>
        <dbReference type="ChEBI" id="CHEBI:145989"/>
        <dbReference type="ChEBI" id="CHEBI:456216"/>
        <dbReference type="EC" id="2.7.1.71"/>
    </reaction>
</comment>
<keyword evidence="8 11" id="KW-0067">ATP-binding</keyword>
<keyword evidence="11" id="KW-0479">Metal-binding</keyword>
<dbReference type="SUPFAM" id="SSF52540">
    <property type="entry name" value="P-loop containing nucleoside triphosphate hydrolases"/>
    <property type="match status" value="1"/>
</dbReference>
<feature type="binding site" evidence="11">
    <location>
        <position position="149"/>
    </location>
    <ligand>
        <name>ATP</name>
        <dbReference type="ChEBI" id="CHEBI:30616"/>
    </ligand>
</feature>
<organism evidence="12">
    <name type="scientific">Acidobacterium capsulatum</name>
    <dbReference type="NCBI Taxonomy" id="33075"/>
    <lineage>
        <taxon>Bacteria</taxon>
        <taxon>Pseudomonadati</taxon>
        <taxon>Acidobacteriota</taxon>
        <taxon>Terriglobia</taxon>
        <taxon>Terriglobales</taxon>
        <taxon>Acidobacteriaceae</taxon>
        <taxon>Acidobacterium</taxon>
    </lineage>
</organism>
<name>A0A7V4XR40_9BACT</name>
<dbReference type="GO" id="GO:0005524">
    <property type="term" value="F:ATP binding"/>
    <property type="evidence" value="ECO:0007669"/>
    <property type="project" value="UniProtKB-UniRule"/>
</dbReference>
<dbReference type="PANTHER" id="PTHR21087">
    <property type="entry name" value="SHIKIMATE KINASE"/>
    <property type="match status" value="1"/>
</dbReference>
<sequence length="209" mass="22267">MLKSMQSSSSFATAGSESTADGAQASGLRAVVLTGFMGAGKTTLGRLLATDLGWEFRDLDAEIEQDSGMTVADIFRAEGEAGFRAREVAMLGRLLQGERLVLALGGGAVESAGVRDHLTACPGACVVYLAAPLEALVQRCLQQPGAAERPVLADRERLQARWTARVPYYEQAHLKVETAGARPEETLQTLRTLLEKQTVSASRPGTPHE</sequence>
<keyword evidence="5 11" id="KW-0808">Transferase</keyword>
<evidence type="ECO:0000313" key="12">
    <source>
        <dbReference type="EMBL" id="HGY93623.1"/>
    </source>
</evidence>
<dbReference type="HAMAP" id="MF_00109">
    <property type="entry name" value="Shikimate_kinase"/>
    <property type="match status" value="1"/>
</dbReference>